<feature type="compositionally biased region" description="Polar residues" evidence="1">
    <location>
        <begin position="1"/>
        <end position="10"/>
    </location>
</feature>
<feature type="region of interest" description="Disordered" evidence="1">
    <location>
        <begin position="1"/>
        <end position="56"/>
    </location>
</feature>
<name>E3QEN1_COLGM</name>
<keyword evidence="3" id="KW-1185">Reference proteome</keyword>
<evidence type="ECO:0000313" key="2">
    <source>
        <dbReference type="EMBL" id="EFQ29337.1"/>
    </source>
</evidence>
<dbReference type="GeneID" id="24409846"/>
<sequence>MGLLRPTSSAPDGCLAPRPGGADPSGRTRVGSSRGNGALWVRLKGPGGRGRRLFDA</sequence>
<dbReference type="Proteomes" id="UP000008782">
    <property type="component" value="Unassembled WGS sequence"/>
</dbReference>
<dbReference type="EMBL" id="GG697344">
    <property type="protein sequence ID" value="EFQ29337.1"/>
    <property type="molecule type" value="Genomic_DNA"/>
</dbReference>
<accession>E3QEN1</accession>
<gene>
    <name evidence="2" type="ORF">GLRG_04481</name>
</gene>
<dbReference type="RefSeq" id="XP_008093357.1">
    <property type="nucleotide sequence ID" value="XM_008095166.1"/>
</dbReference>
<organism evidence="3">
    <name type="scientific">Colletotrichum graminicola (strain M1.001 / M2 / FGSC 10212)</name>
    <name type="common">Maize anthracnose fungus</name>
    <name type="synonym">Glomerella graminicola</name>
    <dbReference type="NCBI Taxonomy" id="645133"/>
    <lineage>
        <taxon>Eukaryota</taxon>
        <taxon>Fungi</taxon>
        <taxon>Dikarya</taxon>
        <taxon>Ascomycota</taxon>
        <taxon>Pezizomycotina</taxon>
        <taxon>Sordariomycetes</taxon>
        <taxon>Hypocreomycetidae</taxon>
        <taxon>Glomerellales</taxon>
        <taxon>Glomerellaceae</taxon>
        <taxon>Colletotrichum</taxon>
        <taxon>Colletotrichum graminicola species complex</taxon>
    </lineage>
</organism>
<evidence type="ECO:0000313" key="3">
    <source>
        <dbReference type="Proteomes" id="UP000008782"/>
    </source>
</evidence>
<dbReference type="VEuPathDB" id="FungiDB:GLRG_04481"/>
<evidence type="ECO:0000256" key="1">
    <source>
        <dbReference type="SAM" id="MobiDB-lite"/>
    </source>
</evidence>
<dbReference type="AlphaFoldDB" id="E3QEN1"/>
<reference evidence="3" key="1">
    <citation type="journal article" date="2012" name="Nat. Genet.">
        <title>Lifestyle transitions in plant pathogenic Colletotrichum fungi deciphered by genome and transcriptome analyses.</title>
        <authorList>
            <person name="O'Connell R.J."/>
            <person name="Thon M.R."/>
            <person name="Hacquard S."/>
            <person name="Amyotte S.G."/>
            <person name="Kleemann J."/>
            <person name="Torres M.F."/>
            <person name="Damm U."/>
            <person name="Buiate E.A."/>
            <person name="Epstein L."/>
            <person name="Alkan N."/>
            <person name="Altmueller J."/>
            <person name="Alvarado-Balderrama L."/>
            <person name="Bauser C.A."/>
            <person name="Becker C."/>
            <person name="Birren B.W."/>
            <person name="Chen Z."/>
            <person name="Choi J."/>
            <person name="Crouch J.A."/>
            <person name="Duvick J.P."/>
            <person name="Farman M.A."/>
            <person name="Gan P."/>
            <person name="Heiman D."/>
            <person name="Henrissat B."/>
            <person name="Howard R.J."/>
            <person name="Kabbage M."/>
            <person name="Koch C."/>
            <person name="Kracher B."/>
            <person name="Kubo Y."/>
            <person name="Law A.D."/>
            <person name="Lebrun M.-H."/>
            <person name="Lee Y.-H."/>
            <person name="Miyara I."/>
            <person name="Moore N."/>
            <person name="Neumann U."/>
            <person name="Nordstroem K."/>
            <person name="Panaccione D.G."/>
            <person name="Panstruga R."/>
            <person name="Place M."/>
            <person name="Proctor R.H."/>
            <person name="Prusky D."/>
            <person name="Rech G."/>
            <person name="Reinhardt R."/>
            <person name="Rollins J.A."/>
            <person name="Rounsley S."/>
            <person name="Schardl C.L."/>
            <person name="Schwartz D.C."/>
            <person name="Shenoy N."/>
            <person name="Shirasu K."/>
            <person name="Sikhakolli U.R."/>
            <person name="Stueber K."/>
            <person name="Sukno S.A."/>
            <person name="Sweigard J.A."/>
            <person name="Takano Y."/>
            <person name="Takahara H."/>
            <person name="Trail F."/>
            <person name="van der Does H.C."/>
            <person name="Voll L.M."/>
            <person name="Will I."/>
            <person name="Young S."/>
            <person name="Zeng Q."/>
            <person name="Zhang J."/>
            <person name="Zhou S."/>
            <person name="Dickman M.B."/>
            <person name="Schulze-Lefert P."/>
            <person name="Ver Loren van Themaat E."/>
            <person name="Ma L.-J."/>
            <person name="Vaillancourt L.J."/>
        </authorList>
    </citation>
    <scope>NUCLEOTIDE SEQUENCE [LARGE SCALE GENOMIC DNA]</scope>
    <source>
        <strain evidence="3">M1.001 / M2 / FGSC 10212</strain>
    </source>
</reference>
<proteinExistence type="predicted"/>
<protein>
    <submittedName>
        <fullName evidence="2">Uncharacterized protein</fullName>
    </submittedName>
</protein>
<dbReference type="HOGENOM" id="CLU_3014064_0_0_1"/>